<keyword evidence="3" id="KW-1185">Reference proteome</keyword>
<feature type="compositionally biased region" description="Polar residues" evidence="1">
    <location>
        <begin position="13"/>
        <end position="23"/>
    </location>
</feature>
<protein>
    <submittedName>
        <fullName evidence="2">CLUMA_CG007191, isoform A</fullName>
    </submittedName>
</protein>
<sequence length="99" mass="11034">MNSKKSSKSSQSNAGTSKPSQILQGVIGSKANSNYNRMQIWRQLNTPESSSDALKPNIFSLPEKLLKHSAKLTPHEKKKKKTIKIYDPRSGNDLTYGML</sequence>
<reference evidence="2 3" key="1">
    <citation type="submission" date="2015-04" db="EMBL/GenBank/DDBJ databases">
        <authorList>
            <person name="Syromyatnikov M.Y."/>
            <person name="Popov V.N."/>
        </authorList>
    </citation>
    <scope>NUCLEOTIDE SEQUENCE [LARGE SCALE GENOMIC DNA]</scope>
</reference>
<evidence type="ECO:0000313" key="3">
    <source>
        <dbReference type="Proteomes" id="UP000183832"/>
    </source>
</evidence>
<dbReference type="AlphaFoldDB" id="A0A1J1I473"/>
<dbReference type="EMBL" id="CVRI01000037">
    <property type="protein sequence ID" value="CRK93662.1"/>
    <property type="molecule type" value="Genomic_DNA"/>
</dbReference>
<accession>A0A1J1I473</accession>
<gene>
    <name evidence="2" type="ORF">CLUMA_CG007191</name>
</gene>
<name>A0A1J1I473_9DIPT</name>
<feature type="compositionally biased region" description="Low complexity" evidence="1">
    <location>
        <begin position="1"/>
        <end position="12"/>
    </location>
</feature>
<dbReference type="Proteomes" id="UP000183832">
    <property type="component" value="Unassembled WGS sequence"/>
</dbReference>
<proteinExistence type="predicted"/>
<organism evidence="2 3">
    <name type="scientific">Clunio marinus</name>
    <dbReference type="NCBI Taxonomy" id="568069"/>
    <lineage>
        <taxon>Eukaryota</taxon>
        <taxon>Metazoa</taxon>
        <taxon>Ecdysozoa</taxon>
        <taxon>Arthropoda</taxon>
        <taxon>Hexapoda</taxon>
        <taxon>Insecta</taxon>
        <taxon>Pterygota</taxon>
        <taxon>Neoptera</taxon>
        <taxon>Endopterygota</taxon>
        <taxon>Diptera</taxon>
        <taxon>Nematocera</taxon>
        <taxon>Chironomoidea</taxon>
        <taxon>Chironomidae</taxon>
        <taxon>Clunio</taxon>
    </lineage>
</organism>
<evidence type="ECO:0000313" key="2">
    <source>
        <dbReference type="EMBL" id="CRK93662.1"/>
    </source>
</evidence>
<feature type="region of interest" description="Disordered" evidence="1">
    <location>
        <begin position="1"/>
        <end position="28"/>
    </location>
</feature>
<evidence type="ECO:0000256" key="1">
    <source>
        <dbReference type="SAM" id="MobiDB-lite"/>
    </source>
</evidence>